<keyword evidence="2" id="KW-1185">Reference proteome</keyword>
<dbReference type="Proteomes" id="UP000601435">
    <property type="component" value="Unassembled WGS sequence"/>
</dbReference>
<evidence type="ECO:0000313" key="2">
    <source>
        <dbReference type="Proteomes" id="UP000601435"/>
    </source>
</evidence>
<protein>
    <submittedName>
        <fullName evidence="1">Uncharacterized protein</fullName>
    </submittedName>
</protein>
<accession>A0A812T9X1</accession>
<comment type="caution">
    <text evidence="1">The sequence shown here is derived from an EMBL/GenBank/DDBJ whole genome shotgun (WGS) entry which is preliminary data.</text>
</comment>
<dbReference type="EMBL" id="CAJNJA010023830">
    <property type="protein sequence ID" value="CAE7517173.1"/>
    <property type="molecule type" value="Genomic_DNA"/>
</dbReference>
<sequence length="315" mass="34981">MLSVMSELLRWLDPIADIRSDASRLFVSGARGAAAFVPRGFPDVLARHRAARGGHREAMLSELSTAGWPKSACLGEEEKRLDACQTCSVRLSKLWLHRGQCLLCETKLRSRGRCPYGGARCSRSFCPHDSRCIVCEQWSCERCRLLRGDGEDVWQIAAQHQPDVIFLDFDRTLCTTKAGASPLSGNHSLDSDLVALCGMHQRVYIVTRNSRSEDIAFFLRQHGISARLKEEQAHASEASGLRGNVEVRSIKREGFRSKVNFVLQLLADSMGGSEATGLFVDDDIKELTEDCEALREVLASGRLLRLLFVRSGGKE</sequence>
<dbReference type="AlphaFoldDB" id="A0A812T9X1"/>
<reference evidence="1" key="1">
    <citation type="submission" date="2021-02" db="EMBL/GenBank/DDBJ databases">
        <authorList>
            <person name="Dougan E. K."/>
            <person name="Rhodes N."/>
            <person name="Thang M."/>
            <person name="Chan C."/>
        </authorList>
    </citation>
    <scope>NUCLEOTIDE SEQUENCE</scope>
</reference>
<proteinExistence type="predicted"/>
<gene>
    <name evidence="1" type="ORF">SNEC2469_LOCUS14786</name>
</gene>
<name>A0A812T9X1_9DINO</name>
<evidence type="ECO:0000313" key="1">
    <source>
        <dbReference type="EMBL" id="CAE7517173.1"/>
    </source>
</evidence>
<organism evidence="1 2">
    <name type="scientific">Symbiodinium necroappetens</name>
    <dbReference type="NCBI Taxonomy" id="1628268"/>
    <lineage>
        <taxon>Eukaryota</taxon>
        <taxon>Sar</taxon>
        <taxon>Alveolata</taxon>
        <taxon>Dinophyceae</taxon>
        <taxon>Suessiales</taxon>
        <taxon>Symbiodiniaceae</taxon>
        <taxon>Symbiodinium</taxon>
    </lineage>
</organism>
<dbReference type="OrthoDB" id="439078at2759"/>